<gene>
    <name evidence="1" type="ORF">G2W53_005388</name>
</gene>
<evidence type="ECO:0000313" key="1">
    <source>
        <dbReference type="EMBL" id="KAF7843090.1"/>
    </source>
</evidence>
<comment type="caution">
    <text evidence="1">The sequence shown here is derived from an EMBL/GenBank/DDBJ whole genome shotgun (WGS) entry which is preliminary data.</text>
</comment>
<proteinExistence type="predicted"/>
<name>A0A835CK67_9FABA</name>
<keyword evidence="2" id="KW-1185">Reference proteome</keyword>
<reference evidence="1" key="1">
    <citation type="submission" date="2020-09" db="EMBL/GenBank/DDBJ databases">
        <title>Genome-Enabled Discovery of Anthraquinone Biosynthesis in Senna tora.</title>
        <authorList>
            <person name="Kang S.-H."/>
            <person name="Pandey R.P."/>
            <person name="Lee C.-M."/>
            <person name="Sim J.-S."/>
            <person name="Jeong J.-T."/>
            <person name="Choi B.-S."/>
            <person name="Jung M."/>
            <person name="Ginzburg D."/>
            <person name="Zhao K."/>
            <person name="Won S.Y."/>
            <person name="Oh T.-J."/>
            <person name="Yu Y."/>
            <person name="Kim N.-H."/>
            <person name="Lee O.R."/>
            <person name="Lee T.-H."/>
            <person name="Bashyal P."/>
            <person name="Kim T.-S."/>
            <person name="Lee W.-H."/>
            <person name="Kawkins C."/>
            <person name="Kim C.-K."/>
            <person name="Kim J.S."/>
            <person name="Ahn B.O."/>
            <person name="Rhee S.Y."/>
            <person name="Sohng J.K."/>
        </authorList>
    </citation>
    <scope>NUCLEOTIDE SEQUENCE</scope>
    <source>
        <tissue evidence="1">Leaf</tissue>
    </source>
</reference>
<protein>
    <submittedName>
        <fullName evidence="1">Uncharacterized protein</fullName>
    </submittedName>
</protein>
<accession>A0A835CK67</accession>
<dbReference type="Proteomes" id="UP000634136">
    <property type="component" value="Unassembled WGS sequence"/>
</dbReference>
<organism evidence="1 2">
    <name type="scientific">Senna tora</name>
    <dbReference type="NCBI Taxonomy" id="362788"/>
    <lineage>
        <taxon>Eukaryota</taxon>
        <taxon>Viridiplantae</taxon>
        <taxon>Streptophyta</taxon>
        <taxon>Embryophyta</taxon>
        <taxon>Tracheophyta</taxon>
        <taxon>Spermatophyta</taxon>
        <taxon>Magnoliopsida</taxon>
        <taxon>eudicotyledons</taxon>
        <taxon>Gunneridae</taxon>
        <taxon>Pentapetalae</taxon>
        <taxon>rosids</taxon>
        <taxon>fabids</taxon>
        <taxon>Fabales</taxon>
        <taxon>Fabaceae</taxon>
        <taxon>Caesalpinioideae</taxon>
        <taxon>Cassia clade</taxon>
        <taxon>Senna</taxon>
    </lineage>
</organism>
<sequence>MAPHEKWKQSKYWKSLPNNYKDV</sequence>
<dbReference type="EMBL" id="JAAIUW010000002">
    <property type="protein sequence ID" value="KAF7843090.1"/>
    <property type="molecule type" value="Genomic_DNA"/>
</dbReference>
<evidence type="ECO:0000313" key="2">
    <source>
        <dbReference type="Proteomes" id="UP000634136"/>
    </source>
</evidence>
<dbReference type="AlphaFoldDB" id="A0A835CK67"/>